<dbReference type="KEGG" id="taci:TDSAC_0862"/>
<dbReference type="Pfam" id="PF06470">
    <property type="entry name" value="SMC_hinge"/>
    <property type="match status" value="1"/>
</dbReference>
<feature type="coiled-coil region" evidence="2">
    <location>
        <begin position="742"/>
        <end position="769"/>
    </location>
</feature>
<feature type="coiled-coil region" evidence="2">
    <location>
        <begin position="160"/>
        <end position="257"/>
    </location>
</feature>
<dbReference type="SUPFAM" id="SSF75553">
    <property type="entry name" value="Smc hinge domain"/>
    <property type="match status" value="1"/>
</dbReference>
<dbReference type="InterPro" id="IPR003395">
    <property type="entry name" value="RecF/RecN/SMC_N"/>
</dbReference>
<dbReference type="Gene3D" id="3.30.70.1620">
    <property type="match status" value="1"/>
</dbReference>
<evidence type="ECO:0000256" key="1">
    <source>
        <dbReference type="ARBA" id="ARBA00023054"/>
    </source>
</evidence>
<dbReference type="AlphaFoldDB" id="A0A2R4W086"/>
<dbReference type="InterPro" id="IPR010935">
    <property type="entry name" value="SMC_hinge"/>
</dbReference>
<reference evidence="5 6" key="1">
    <citation type="submission" date="2017-04" db="EMBL/GenBank/DDBJ databases">
        <title>Genomic insights into metabolism of Thermodesulfobium acidiphilum.</title>
        <authorList>
            <person name="Toshchakov S.V."/>
            <person name="Frolov E.N."/>
            <person name="Kublanov I.V."/>
            <person name="Samarov N.I."/>
            <person name="Novikov A."/>
            <person name="Lebedinsky A.V."/>
            <person name="Bonch-Osmolovskaya E.A."/>
            <person name="Chernyh N.A."/>
        </authorList>
    </citation>
    <scope>NUCLEOTIDE SEQUENCE [LARGE SCALE GENOMIC DNA]</scope>
    <source>
        <strain evidence="5 6">3127-1</strain>
    </source>
</reference>
<dbReference type="OrthoDB" id="9808768at2"/>
<dbReference type="GO" id="GO:0005524">
    <property type="term" value="F:ATP binding"/>
    <property type="evidence" value="ECO:0007669"/>
    <property type="project" value="InterPro"/>
</dbReference>
<evidence type="ECO:0000313" key="6">
    <source>
        <dbReference type="Proteomes" id="UP000244792"/>
    </source>
</evidence>
<sequence length="996" mass="116601">MFSGYKNFKPVNYCEVEINFLNELEKNNTELNIKRYMSRGGINSYYINNVEVQKKQMTEILRPFGLGSTLFLIIDQGTVDKILNLNSDQLCQIFLESLGYGNYKAEKAELESKILEKEEQIETFNTELKKNKSKLEILYKDLKIYNIYIEISNKIDLLRKELVLREYDELIKKRLNTEKEQIDIKREYAKLLSYKKEVEDKYLKFKELNKNIESEMNAKNSILERINEEIHENEISLERLDGQIKLLESKLDLTIKNINSKKDKIKTINLINSENVQKLKNLKDLLPDMLKEKEPNEILQLLNIFEKNISEIEKNNSLLKELESKKITLNHFTNELSLNNTALKEISTKLCEKQRELSILEEQFNSNVMKLKNISKTLEKDQIFEEKRLNEKAELINYLTTKVSGILGFLEDLYNTEERYNIAVSVALGGFKRSLVLQSKSELNNLKNAAMKINKNLNVFVLDLVPNVFHHTIQEEILKKYNSKRLIELINFDSKLTKLFYNLIGNTLLLNSFEEAINLRNNESFWKFRLVTLDGEIFSTNGQIQLLEKNIKKPANLIEYKELKISTEGLNLKLQKLKENIQKLVLEQNSLNAQINIILREKERLEKEIKSLEITISNLNSTKTSFSQLDKDLYDLRENFQIVFELSKINERISTNEKKITTLNAELEDLENKVKEINKEIYTLKDEFQKKKKSKEESLNRKIFFEKEIKLLREQQIRYQETNFVVESSRLAQKESELLKKVFEIDNKMQSLNVKIEELINNNEFLKNINNTNIEMFKNKNYKDYSTEELQSTFSTLLKQRDELGPINFKVKENYEQLKEEIAEQETKIKSIKEILKESNLTIKSLDSHVNNELINSVQKINEKLGSYFKEIFNGNASLVSTKNPITNGIFLEIKIPGRKFLNMNMLSGGERAMISILLYVSLMENNQTPFCYFDEVDASLDEANLARFVNLLNILKEKKQLIVVTHQRITMEAADNLIGISKNMEGEISCITTKR</sequence>
<feature type="coiled-coil region" evidence="2">
    <location>
        <begin position="646"/>
        <end position="687"/>
    </location>
</feature>
<feature type="domain" description="SMC hinge" evidence="4">
    <location>
        <begin position="404"/>
        <end position="519"/>
    </location>
</feature>
<dbReference type="EMBL" id="CP020921">
    <property type="protein sequence ID" value="AWB10219.1"/>
    <property type="molecule type" value="Genomic_DNA"/>
</dbReference>
<feature type="coiled-coil region" evidence="2">
    <location>
        <begin position="100"/>
        <end position="134"/>
    </location>
</feature>
<feature type="coiled-coil region" evidence="2">
    <location>
        <begin position="560"/>
        <end position="622"/>
    </location>
</feature>
<dbReference type="GO" id="GO:0005694">
    <property type="term" value="C:chromosome"/>
    <property type="evidence" value="ECO:0007669"/>
    <property type="project" value="InterPro"/>
</dbReference>
<dbReference type="Proteomes" id="UP000244792">
    <property type="component" value="Chromosome"/>
</dbReference>
<organism evidence="5 6">
    <name type="scientific">Thermodesulfobium acidiphilum</name>
    <dbReference type="NCBI Taxonomy" id="1794699"/>
    <lineage>
        <taxon>Bacteria</taxon>
        <taxon>Pseudomonadati</taxon>
        <taxon>Thermodesulfobiota</taxon>
        <taxon>Thermodesulfobiia</taxon>
        <taxon>Thermodesulfobiales</taxon>
        <taxon>Thermodesulfobiaceae</taxon>
        <taxon>Thermodesulfobium</taxon>
    </lineage>
</organism>
<dbReference type="PANTHER" id="PTHR18937">
    <property type="entry name" value="STRUCTURAL MAINTENANCE OF CHROMOSOMES SMC FAMILY MEMBER"/>
    <property type="match status" value="1"/>
</dbReference>
<dbReference type="InterPro" id="IPR036277">
    <property type="entry name" value="SMC_hinge_sf"/>
</dbReference>
<evidence type="ECO:0000313" key="5">
    <source>
        <dbReference type="EMBL" id="AWB10219.1"/>
    </source>
</evidence>
<dbReference type="Gene3D" id="1.20.1060.20">
    <property type="match status" value="1"/>
</dbReference>
<name>A0A2R4W086_THEAF</name>
<evidence type="ECO:0000256" key="2">
    <source>
        <dbReference type="SAM" id="Coils"/>
    </source>
</evidence>
<keyword evidence="1 2" id="KW-0175">Coiled coil</keyword>
<dbReference type="GO" id="GO:0051276">
    <property type="term" value="P:chromosome organization"/>
    <property type="evidence" value="ECO:0007669"/>
    <property type="project" value="InterPro"/>
</dbReference>
<dbReference type="GO" id="GO:0016887">
    <property type="term" value="F:ATP hydrolysis activity"/>
    <property type="evidence" value="ECO:0007669"/>
    <property type="project" value="InterPro"/>
</dbReference>
<dbReference type="Pfam" id="PF02463">
    <property type="entry name" value="SMC_N"/>
    <property type="match status" value="1"/>
</dbReference>
<dbReference type="PIRSF" id="PIRSF005719">
    <property type="entry name" value="SMC"/>
    <property type="match status" value="1"/>
</dbReference>
<evidence type="ECO:0000259" key="4">
    <source>
        <dbReference type="Pfam" id="PF06470"/>
    </source>
</evidence>
<dbReference type="InterPro" id="IPR024704">
    <property type="entry name" value="SMC"/>
</dbReference>
<dbReference type="Gene3D" id="3.40.50.300">
    <property type="entry name" value="P-loop containing nucleotide triphosphate hydrolases"/>
    <property type="match status" value="2"/>
</dbReference>
<protein>
    <submittedName>
        <fullName evidence="5">Condensin subunit Smc</fullName>
    </submittedName>
</protein>
<feature type="coiled-coil region" evidence="2">
    <location>
        <begin position="808"/>
        <end position="835"/>
    </location>
</feature>
<evidence type="ECO:0000259" key="3">
    <source>
        <dbReference type="Pfam" id="PF02463"/>
    </source>
</evidence>
<feature type="domain" description="RecF/RecN/SMC N-terminal" evidence="3">
    <location>
        <begin position="755"/>
        <end position="987"/>
    </location>
</feature>
<dbReference type="InterPro" id="IPR027417">
    <property type="entry name" value="P-loop_NTPase"/>
</dbReference>
<proteinExistence type="predicted"/>
<dbReference type="SUPFAM" id="SSF52540">
    <property type="entry name" value="P-loop containing nucleoside triphosphate hydrolases"/>
    <property type="match status" value="2"/>
</dbReference>
<gene>
    <name evidence="5" type="ORF">TDSAC_0862</name>
</gene>
<accession>A0A2R4W086</accession>
<keyword evidence="6" id="KW-1185">Reference proteome</keyword>